<feature type="chain" id="PRO_5046494546" description="Chondroadherin-like protein" evidence="4">
    <location>
        <begin position="22"/>
        <end position="671"/>
    </location>
</feature>
<evidence type="ECO:0000256" key="3">
    <source>
        <dbReference type="ARBA" id="ARBA00022737"/>
    </source>
</evidence>
<dbReference type="PANTHER" id="PTHR24369:SF210">
    <property type="entry name" value="CHAOPTIN-RELATED"/>
    <property type="match status" value="1"/>
</dbReference>
<dbReference type="GO" id="GO:0045087">
    <property type="term" value="P:innate immune response"/>
    <property type="evidence" value="ECO:0007669"/>
    <property type="project" value="UniProtKB-UniRule"/>
</dbReference>
<dbReference type="InterPro" id="IPR050541">
    <property type="entry name" value="LRR_TM_domain-containing"/>
</dbReference>
<reference evidence="7" key="1">
    <citation type="submission" date="2025-08" db="UniProtKB">
        <authorList>
            <consortium name="Ensembl"/>
        </authorList>
    </citation>
    <scope>IDENTIFICATION</scope>
</reference>
<dbReference type="Pfam" id="PF13855">
    <property type="entry name" value="LRR_8"/>
    <property type="match status" value="5"/>
</dbReference>
<keyword evidence="2 4" id="KW-0732">Signal</keyword>
<dbReference type="InterPro" id="IPR000483">
    <property type="entry name" value="Cys-rich_flank_reg_C"/>
</dbReference>
<dbReference type="Proteomes" id="UP000694546">
    <property type="component" value="Chromosome 2"/>
</dbReference>
<accession>A0A8C4YYZ5</accession>
<dbReference type="GO" id="GO:0002224">
    <property type="term" value="P:toll-like receptor signaling pathway"/>
    <property type="evidence" value="ECO:0007669"/>
    <property type="project" value="InterPro"/>
</dbReference>
<keyword evidence="3" id="KW-0677">Repeat</keyword>
<evidence type="ECO:0000256" key="1">
    <source>
        <dbReference type="ARBA" id="ARBA00022614"/>
    </source>
</evidence>
<feature type="domain" description="LRRNT" evidence="5">
    <location>
        <begin position="359"/>
        <end position="393"/>
    </location>
</feature>
<dbReference type="InterPro" id="IPR032675">
    <property type="entry name" value="LRR_dom_sf"/>
</dbReference>
<dbReference type="SMART" id="SM00364">
    <property type="entry name" value="LRR_BAC"/>
    <property type="match status" value="7"/>
</dbReference>
<evidence type="ECO:0000256" key="2">
    <source>
        <dbReference type="ARBA" id="ARBA00022729"/>
    </source>
</evidence>
<dbReference type="SMART" id="SM00013">
    <property type="entry name" value="LRRNT"/>
    <property type="match status" value="2"/>
</dbReference>
<evidence type="ECO:0000313" key="8">
    <source>
        <dbReference type="Proteomes" id="UP000694546"/>
    </source>
</evidence>
<dbReference type="PROSITE" id="PS51450">
    <property type="entry name" value="LRR"/>
    <property type="match status" value="1"/>
</dbReference>
<dbReference type="GO" id="GO:0006954">
    <property type="term" value="P:inflammatory response"/>
    <property type="evidence" value="ECO:0007669"/>
    <property type="project" value="UniProtKB-UniRule"/>
</dbReference>
<sequence length="671" mass="72048">MTFFCVFMFGALLFLDAAVEAGKCPKMCTCDGAKLTVACVGKNLTEVPSTVDEITLKLDLRGNHLQVLPRGAFLHTPYLTHLDLQRCGLVHVKEGAFRTLGRVVSLNLAYNNIDILYQEAFDGLSSLKELLLDHNRVEEVQPGAFMQLGFLNLLQLSHNQLVYLPNMAFQGLQNIQWLRLSHNSINNLAPEAFAGLLSLGRLSLDHNELQLPALTRLDMGSNPMTYLGEEAVALPWLTSLLLDHMSLQDLSDTALTRAPRLTHLDLSHNQLRCPEPPRGPTALLSLNLTGNPILCNCFLRPLRQWALQKRVNLLGACAGPAHLAGGPLGELGLQDLRCRSRQEIRVGAVTTATPVQWAPCPGGCDCQEEAQHASCEGRGHTTVPRGFPNNTQLLDLRGNPLGRLPSDSFPGASRVVSLHLELCQLHRVEGGAFGGMTDLFYLYLSHNGLTVLGPGAFSGAPGLTYLHLEGNRLAAFPGAALKPLPSLLALHLEGNAISALAPGGLLGAPALRELYLTNNTVATIAPGALDSAHLDALHLDSNRLTAVPSRALRGAPALRLLQLSGNPIRTLGARAFQPAGRSLRRLYLDGTGLQTMSREALVGLGAGLVLLSLGGNQLEGLPDLRALEGLEEVNLLHNPLRCDCPLLPLRRWVPPPGDTAGAMTAGGSALR</sequence>
<dbReference type="InterPro" id="IPR001611">
    <property type="entry name" value="Leu-rich_rpt"/>
</dbReference>
<proteinExistence type="predicted"/>
<dbReference type="AlphaFoldDB" id="A0A8C4YYZ5"/>
<dbReference type="SMART" id="SM00369">
    <property type="entry name" value="LRR_TYP"/>
    <property type="match status" value="16"/>
</dbReference>
<evidence type="ECO:0000259" key="5">
    <source>
        <dbReference type="SMART" id="SM00013"/>
    </source>
</evidence>
<dbReference type="GeneTree" id="ENSGT00940000165277"/>
<dbReference type="GO" id="GO:0004888">
    <property type="term" value="F:transmembrane signaling receptor activity"/>
    <property type="evidence" value="ECO:0007669"/>
    <property type="project" value="InterPro"/>
</dbReference>
<evidence type="ECO:0000313" key="7">
    <source>
        <dbReference type="Ensembl" id="ENSGMOP00000002172.2"/>
    </source>
</evidence>
<dbReference type="Gene3D" id="3.80.10.10">
    <property type="entry name" value="Ribonuclease Inhibitor"/>
    <property type="match status" value="3"/>
</dbReference>
<dbReference type="PANTHER" id="PTHR24369">
    <property type="entry name" value="ANTIGEN BSP, PUTATIVE-RELATED"/>
    <property type="match status" value="1"/>
</dbReference>
<evidence type="ECO:0000256" key="4">
    <source>
        <dbReference type="SAM" id="SignalP"/>
    </source>
</evidence>
<dbReference type="InterPro" id="IPR003591">
    <property type="entry name" value="Leu-rich_rpt_typical-subtyp"/>
</dbReference>
<organism evidence="7 8">
    <name type="scientific">Gadus morhua</name>
    <name type="common">Atlantic cod</name>
    <dbReference type="NCBI Taxonomy" id="8049"/>
    <lineage>
        <taxon>Eukaryota</taxon>
        <taxon>Metazoa</taxon>
        <taxon>Chordata</taxon>
        <taxon>Craniata</taxon>
        <taxon>Vertebrata</taxon>
        <taxon>Euteleostomi</taxon>
        <taxon>Actinopterygii</taxon>
        <taxon>Neopterygii</taxon>
        <taxon>Teleostei</taxon>
        <taxon>Neoteleostei</taxon>
        <taxon>Acanthomorphata</taxon>
        <taxon>Zeiogadaria</taxon>
        <taxon>Gadariae</taxon>
        <taxon>Gadiformes</taxon>
        <taxon>Gadoidei</taxon>
        <taxon>Gadidae</taxon>
        <taxon>Gadus</taxon>
    </lineage>
</organism>
<keyword evidence="8" id="KW-1185">Reference proteome</keyword>
<dbReference type="SUPFAM" id="SSF52058">
    <property type="entry name" value="L domain-like"/>
    <property type="match status" value="2"/>
</dbReference>
<dbReference type="OMA" id="EAQHATC"/>
<dbReference type="Ensembl" id="ENSGMOT00000002241.2">
    <property type="protein sequence ID" value="ENSGMOP00000002172.2"/>
    <property type="gene ID" value="ENSGMOG00000002035.2"/>
</dbReference>
<evidence type="ECO:0000259" key="6">
    <source>
        <dbReference type="SMART" id="SM00082"/>
    </source>
</evidence>
<name>A0A8C4YYZ5_GADMO</name>
<dbReference type="InterPro" id="IPR000372">
    <property type="entry name" value="LRRNT"/>
</dbReference>
<keyword evidence="1" id="KW-0433">Leucine-rich repeat</keyword>
<reference evidence="7" key="2">
    <citation type="submission" date="2025-09" db="UniProtKB">
        <authorList>
            <consortium name="Ensembl"/>
        </authorList>
    </citation>
    <scope>IDENTIFICATION</scope>
</reference>
<dbReference type="SMART" id="SM00082">
    <property type="entry name" value="LRRCT"/>
    <property type="match status" value="1"/>
</dbReference>
<protein>
    <recommendedName>
        <fullName evidence="9">Chondroadherin-like protein</fullName>
    </recommendedName>
</protein>
<feature type="domain" description="LRRNT" evidence="5">
    <location>
        <begin position="23"/>
        <end position="57"/>
    </location>
</feature>
<evidence type="ECO:0008006" key="9">
    <source>
        <dbReference type="Google" id="ProtNLM"/>
    </source>
</evidence>
<feature type="signal peptide" evidence="4">
    <location>
        <begin position="1"/>
        <end position="21"/>
    </location>
</feature>
<dbReference type="GO" id="GO:0005886">
    <property type="term" value="C:plasma membrane"/>
    <property type="evidence" value="ECO:0007669"/>
    <property type="project" value="TreeGrafter"/>
</dbReference>
<feature type="domain" description="LRRCT" evidence="6">
    <location>
        <begin position="291"/>
        <end position="339"/>
    </location>
</feature>